<evidence type="ECO:0000256" key="4">
    <source>
        <dbReference type="HAMAP-Rule" id="MF_01632"/>
    </source>
</evidence>
<comment type="pathway">
    <text evidence="4">Cofactor biosynthesis; ubiquinone biosynthesis.</text>
</comment>
<evidence type="ECO:0000313" key="5">
    <source>
        <dbReference type="EMBL" id="MFC0180793.1"/>
    </source>
</evidence>
<feature type="binding site" evidence="4">
    <location>
        <position position="194"/>
    </location>
    <ligand>
        <name>substrate</name>
    </ligand>
</feature>
<protein>
    <recommendedName>
        <fullName evidence="4">Chorismate pyruvate-lyase</fullName>
        <shortName evidence="4">CL</shortName>
        <shortName evidence="4">CPL</shortName>
        <ecNumber evidence="4">4.1.3.40</ecNumber>
    </recommendedName>
</protein>
<evidence type="ECO:0000313" key="6">
    <source>
        <dbReference type="Proteomes" id="UP001589758"/>
    </source>
</evidence>
<accession>A0ABV6CHV4</accession>
<dbReference type="Gene3D" id="3.40.1410.10">
    <property type="entry name" value="Chorismate lyase-like"/>
    <property type="match status" value="1"/>
</dbReference>
<dbReference type="PANTHER" id="PTHR38683">
    <property type="entry name" value="CHORISMATE PYRUVATE-LYASE"/>
    <property type="match status" value="1"/>
</dbReference>
<evidence type="ECO:0000256" key="2">
    <source>
        <dbReference type="ARBA" id="ARBA00022688"/>
    </source>
</evidence>
<evidence type="ECO:0000256" key="1">
    <source>
        <dbReference type="ARBA" id="ARBA00022490"/>
    </source>
</evidence>
<dbReference type="HAMAP" id="MF_01632">
    <property type="entry name" value="UbiC"/>
    <property type="match status" value="1"/>
</dbReference>
<keyword evidence="3 4" id="KW-0456">Lyase</keyword>
<comment type="caution">
    <text evidence="4">Lacks conserved residue(s) required for the propagation of feature annotation.</text>
</comment>
<dbReference type="InterPro" id="IPR028978">
    <property type="entry name" value="Chorismate_lyase_/UTRA_dom_sf"/>
</dbReference>
<comment type="subunit">
    <text evidence="4">Monomer.</text>
</comment>
<dbReference type="RefSeq" id="WP_385877957.1">
    <property type="nucleotide sequence ID" value="NZ_JBHLXE010000108.1"/>
</dbReference>
<dbReference type="EC" id="4.1.3.40" evidence="4"/>
<keyword evidence="2 4" id="KW-0831">Ubiquinone biosynthesis</keyword>
<keyword evidence="1 4" id="KW-0963">Cytoplasm</keyword>
<comment type="subcellular location">
    <subcellularLocation>
        <location evidence="4">Cytoplasm</location>
    </subcellularLocation>
</comment>
<dbReference type="Pfam" id="PF04345">
    <property type="entry name" value="Chor_lyase"/>
    <property type="match status" value="1"/>
</dbReference>
<name>A0ABV6CHV4_9GAMM</name>
<dbReference type="GO" id="GO:0008813">
    <property type="term" value="F:chorismate lyase activity"/>
    <property type="evidence" value="ECO:0007669"/>
    <property type="project" value="UniProtKB-EC"/>
</dbReference>
<dbReference type="InterPro" id="IPR007440">
    <property type="entry name" value="Chorismate--pyruvate_lyase"/>
</dbReference>
<reference evidence="5 6" key="1">
    <citation type="submission" date="2024-09" db="EMBL/GenBank/DDBJ databases">
        <authorList>
            <person name="Sun Q."/>
            <person name="Mori K."/>
        </authorList>
    </citation>
    <scope>NUCLEOTIDE SEQUENCE [LARGE SCALE GENOMIC DNA]</scope>
    <source>
        <strain evidence="5 6">CCM 8545</strain>
    </source>
</reference>
<feature type="binding site" evidence="4">
    <location>
        <position position="84"/>
    </location>
    <ligand>
        <name>substrate</name>
    </ligand>
</feature>
<comment type="function">
    <text evidence="4">Removes the pyruvyl group from chorismate, with concomitant aromatization of the ring, to provide 4-hydroxybenzoate (4HB) for the ubiquinone pathway.</text>
</comment>
<comment type="catalytic activity">
    <reaction evidence="4">
        <text>chorismate = 4-hydroxybenzoate + pyruvate</text>
        <dbReference type="Rhea" id="RHEA:16505"/>
        <dbReference type="ChEBI" id="CHEBI:15361"/>
        <dbReference type="ChEBI" id="CHEBI:17879"/>
        <dbReference type="ChEBI" id="CHEBI:29748"/>
        <dbReference type="EC" id="4.1.3.40"/>
    </reaction>
</comment>
<evidence type="ECO:0000256" key="3">
    <source>
        <dbReference type="ARBA" id="ARBA00023239"/>
    </source>
</evidence>
<comment type="similarity">
    <text evidence="4">Belongs to the UbiC family.</text>
</comment>
<organism evidence="5 6">
    <name type="scientific">Thorsellia kenyensis</name>
    <dbReference type="NCBI Taxonomy" id="1549888"/>
    <lineage>
        <taxon>Bacteria</taxon>
        <taxon>Pseudomonadati</taxon>
        <taxon>Pseudomonadota</taxon>
        <taxon>Gammaproteobacteria</taxon>
        <taxon>Enterobacterales</taxon>
        <taxon>Thorselliaceae</taxon>
        <taxon>Thorsellia</taxon>
    </lineage>
</organism>
<dbReference type="EMBL" id="JBHLXE010000108">
    <property type="protein sequence ID" value="MFC0180793.1"/>
    <property type="molecule type" value="Genomic_DNA"/>
</dbReference>
<feature type="binding site" evidence="4">
    <location>
        <position position="122"/>
    </location>
    <ligand>
        <name>substrate</name>
    </ligand>
</feature>
<dbReference type="PANTHER" id="PTHR38683:SF1">
    <property type="entry name" value="CHORISMATE PYRUVATE-LYASE"/>
    <property type="match status" value="1"/>
</dbReference>
<dbReference type="Proteomes" id="UP001589758">
    <property type="component" value="Unassembled WGS sequence"/>
</dbReference>
<keyword evidence="6" id="KW-1185">Reference proteome</keyword>
<sequence length="207" mass="24148">MTDIDNAFFQERLAAAEYFSIDQFAGREEFEKVKSWLLEMGSLTKRFEQATASVKIVPHVEHFITVKSDVQHFLEAEASIFWQRDITLYGNDMPWLIARTLVPKKALLDDYHKLVDLGTVPLGRYLFSHPTLQRTQFEIAEISIKINELSKDLFQKLFRNESTIHPYQASHKSIHLWARRSILQINDSKLLLSELFLPISPIGFNFY</sequence>
<proteinExistence type="inferred from homology"/>
<keyword evidence="4" id="KW-0670">Pyruvate</keyword>
<comment type="caution">
    <text evidence="5">The sequence shown here is derived from an EMBL/GenBank/DDBJ whole genome shotgun (WGS) entry which is preliminary data.</text>
</comment>
<gene>
    <name evidence="4" type="primary">ubiC</name>
    <name evidence="5" type="ORF">ACFFIT_11990</name>
</gene>
<dbReference type="SUPFAM" id="SSF64288">
    <property type="entry name" value="Chorismate lyase-like"/>
    <property type="match status" value="1"/>
</dbReference>